<keyword evidence="4 10" id="KW-0812">Transmembrane</keyword>
<proteinExistence type="inferred from homology"/>
<evidence type="ECO:0000256" key="10">
    <source>
        <dbReference type="PROSITE-ProRule" id="PRU01360"/>
    </source>
</evidence>
<dbReference type="PANTHER" id="PTHR30069:SF29">
    <property type="entry name" value="HEMOGLOBIN AND HEMOGLOBIN-HAPTOGLOBIN-BINDING PROTEIN 1-RELATED"/>
    <property type="match status" value="1"/>
</dbReference>
<evidence type="ECO:0000313" key="15">
    <source>
        <dbReference type="Proteomes" id="UP000245880"/>
    </source>
</evidence>
<dbReference type="PROSITE" id="PS52016">
    <property type="entry name" value="TONB_DEPENDENT_REC_3"/>
    <property type="match status" value="1"/>
</dbReference>
<evidence type="ECO:0000256" key="1">
    <source>
        <dbReference type="ARBA" id="ARBA00004571"/>
    </source>
</evidence>
<keyword evidence="9 10" id="KW-0998">Cell outer membrane</keyword>
<sequence>MHILSHFLVLILSRLLPLLGMCLVLLRPIAYAQSDSIQLTPVLVKGFVPQRYMAGMKLQKIDSTSMTQYGFQNLADLLAAKSSLAFRNYGPGQLSTVSFRGTSANHTAVLWNGLNINSPSLGQSDFSTIPVAAIDELSVQYGASASLVGSDAVGGSVLLESKPSVGVNDFRVGHQQASFWNRSTQFQGRYAAKITKNWDFTGKTSLYHTFWPNAYPEQERQNTLLLPTATTQQGLVQDFYLLSKDDQEVSAHIWLTDNKLILVPDDSLGRELTRTKAYRGMVQYGWRGLSARSAWVRDVTDYGKGDFEDLDHSVIDKFANRIEYQQRWSLGMGRYVHWHLGGEYTHYRAQLENYQDPTVTEDRLDAFILSRVQASDRLVLALNLRKAFITQYSPPLTPSVGADYWLMKGTAHQLKVRGNISRSYRVPTLNERYWQDLGNADIRPEAGWNKEVGLEDTHRLGEGQVLSTSLSLYHNRVKDWTYWNPAKRYFVENLQQVLAKGLEISMAWKRDSDDWGMGAAGSWAFTSSVQEKAYDAYSADVVGKQLMYVPKHQLHLNAHVRYQRTQLSWLYQGVSRQYTTFDNSSFLPGYGLVNMVVATSIPMGAMHLDIQAKANNILDTFYLNVRNNAMPGRNYALSLMLGWAAAK</sequence>
<keyword evidence="3 10" id="KW-1134">Transmembrane beta strand</keyword>
<feature type="domain" description="TonB-dependent receptor plug" evidence="13">
    <location>
        <begin position="58"/>
        <end position="155"/>
    </location>
</feature>
<dbReference type="Gene3D" id="2.170.130.10">
    <property type="entry name" value="TonB-dependent receptor, plug domain"/>
    <property type="match status" value="1"/>
</dbReference>
<evidence type="ECO:0000256" key="8">
    <source>
        <dbReference type="ARBA" id="ARBA00023170"/>
    </source>
</evidence>
<dbReference type="InterPro" id="IPR037066">
    <property type="entry name" value="Plug_dom_sf"/>
</dbReference>
<keyword evidence="7 10" id="KW-0472">Membrane</keyword>
<dbReference type="Pfam" id="PF00593">
    <property type="entry name" value="TonB_dep_Rec_b-barrel"/>
    <property type="match status" value="1"/>
</dbReference>
<keyword evidence="5" id="KW-0732">Signal</keyword>
<evidence type="ECO:0000256" key="11">
    <source>
        <dbReference type="RuleBase" id="RU003357"/>
    </source>
</evidence>
<name>A0A316AQM4_9BACT</name>
<evidence type="ECO:0000256" key="5">
    <source>
        <dbReference type="ARBA" id="ARBA00022729"/>
    </source>
</evidence>
<evidence type="ECO:0000256" key="3">
    <source>
        <dbReference type="ARBA" id="ARBA00022452"/>
    </source>
</evidence>
<dbReference type="InterPro" id="IPR012910">
    <property type="entry name" value="Plug_dom"/>
</dbReference>
<gene>
    <name evidence="14" type="ORF">CLV98_101221</name>
</gene>
<dbReference type="RefSeq" id="WP_229203150.1">
    <property type="nucleotide sequence ID" value="NZ_QGDT01000001.1"/>
</dbReference>
<dbReference type="GO" id="GO:0015344">
    <property type="term" value="F:siderophore uptake transmembrane transporter activity"/>
    <property type="evidence" value="ECO:0007669"/>
    <property type="project" value="TreeGrafter"/>
</dbReference>
<evidence type="ECO:0000256" key="2">
    <source>
        <dbReference type="ARBA" id="ARBA00022448"/>
    </source>
</evidence>
<organism evidence="14 15">
    <name type="scientific">Dyadobacter jejuensis</name>
    <dbReference type="NCBI Taxonomy" id="1082580"/>
    <lineage>
        <taxon>Bacteria</taxon>
        <taxon>Pseudomonadati</taxon>
        <taxon>Bacteroidota</taxon>
        <taxon>Cytophagia</taxon>
        <taxon>Cytophagales</taxon>
        <taxon>Spirosomataceae</taxon>
        <taxon>Dyadobacter</taxon>
    </lineage>
</organism>
<accession>A0A316AQM4</accession>
<dbReference type="GO" id="GO:0044718">
    <property type="term" value="P:siderophore transmembrane transport"/>
    <property type="evidence" value="ECO:0007669"/>
    <property type="project" value="TreeGrafter"/>
</dbReference>
<keyword evidence="2 10" id="KW-0813">Transport</keyword>
<evidence type="ECO:0000313" key="14">
    <source>
        <dbReference type="EMBL" id="PWJ60045.1"/>
    </source>
</evidence>
<protein>
    <submittedName>
        <fullName evidence="14">Iron complex outermembrane receptor protein</fullName>
    </submittedName>
</protein>
<dbReference type="EMBL" id="QGDT01000001">
    <property type="protein sequence ID" value="PWJ60045.1"/>
    <property type="molecule type" value="Genomic_DNA"/>
</dbReference>
<dbReference type="InterPro" id="IPR036942">
    <property type="entry name" value="Beta-barrel_TonB_sf"/>
</dbReference>
<dbReference type="Gene3D" id="2.40.170.20">
    <property type="entry name" value="TonB-dependent receptor, beta-barrel domain"/>
    <property type="match status" value="1"/>
</dbReference>
<evidence type="ECO:0000259" key="13">
    <source>
        <dbReference type="Pfam" id="PF07715"/>
    </source>
</evidence>
<dbReference type="SUPFAM" id="SSF56935">
    <property type="entry name" value="Porins"/>
    <property type="match status" value="1"/>
</dbReference>
<dbReference type="Proteomes" id="UP000245880">
    <property type="component" value="Unassembled WGS sequence"/>
</dbReference>
<evidence type="ECO:0000259" key="12">
    <source>
        <dbReference type="Pfam" id="PF00593"/>
    </source>
</evidence>
<keyword evidence="6 11" id="KW-0798">TonB box</keyword>
<feature type="domain" description="TonB-dependent receptor-like beta-barrel" evidence="12">
    <location>
        <begin position="246"/>
        <end position="617"/>
    </location>
</feature>
<dbReference type="InterPro" id="IPR039426">
    <property type="entry name" value="TonB-dep_rcpt-like"/>
</dbReference>
<evidence type="ECO:0000256" key="7">
    <source>
        <dbReference type="ARBA" id="ARBA00023136"/>
    </source>
</evidence>
<dbReference type="AlphaFoldDB" id="A0A316AQM4"/>
<dbReference type="GO" id="GO:0009279">
    <property type="term" value="C:cell outer membrane"/>
    <property type="evidence" value="ECO:0007669"/>
    <property type="project" value="UniProtKB-SubCell"/>
</dbReference>
<dbReference type="PANTHER" id="PTHR30069">
    <property type="entry name" value="TONB-DEPENDENT OUTER MEMBRANE RECEPTOR"/>
    <property type="match status" value="1"/>
</dbReference>
<reference evidence="14 15" key="1">
    <citation type="submission" date="2018-03" db="EMBL/GenBank/DDBJ databases">
        <title>Genomic Encyclopedia of Archaeal and Bacterial Type Strains, Phase II (KMG-II): from individual species to whole genera.</title>
        <authorList>
            <person name="Goeker M."/>
        </authorList>
    </citation>
    <scope>NUCLEOTIDE SEQUENCE [LARGE SCALE GENOMIC DNA]</scope>
    <source>
        <strain evidence="14 15">DSM 100346</strain>
    </source>
</reference>
<dbReference type="Pfam" id="PF07715">
    <property type="entry name" value="Plug"/>
    <property type="match status" value="1"/>
</dbReference>
<keyword evidence="15" id="KW-1185">Reference proteome</keyword>
<comment type="similarity">
    <text evidence="10 11">Belongs to the TonB-dependent receptor family.</text>
</comment>
<dbReference type="InterPro" id="IPR000531">
    <property type="entry name" value="Beta-barrel_TonB"/>
</dbReference>
<evidence type="ECO:0000256" key="4">
    <source>
        <dbReference type="ARBA" id="ARBA00022692"/>
    </source>
</evidence>
<comment type="caution">
    <text evidence="14">The sequence shown here is derived from an EMBL/GenBank/DDBJ whole genome shotgun (WGS) entry which is preliminary data.</text>
</comment>
<evidence type="ECO:0000256" key="9">
    <source>
        <dbReference type="ARBA" id="ARBA00023237"/>
    </source>
</evidence>
<evidence type="ECO:0000256" key="6">
    <source>
        <dbReference type="ARBA" id="ARBA00023077"/>
    </source>
</evidence>
<comment type="subcellular location">
    <subcellularLocation>
        <location evidence="1 10">Cell outer membrane</location>
        <topology evidence="1 10">Multi-pass membrane protein</topology>
    </subcellularLocation>
</comment>
<keyword evidence="8 14" id="KW-0675">Receptor</keyword>